<dbReference type="Pfam" id="PF00034">
    <property type="entry name" value="Cytochrom_C"/>
    <property type="match status" value="1"/>
</dbReference>
<evidence type="ECO:0000256" key="20">
    <source>
        <dbReference type="SAM" id="Phobius"/>
    </source>
</evidence>
<organism evidence="22 23">
    <name type="scientific">Aquibaculum arenosum</name>
    <dbReference type="NCBI Taxonomy" id="3032591"/>
    <lineage>
        <taxon>Bacteria</taxon>
        <taxon>Pseudomonadati</taxon>
        <taxon>Pseudomonadota</taxon>
        <taxon>Alphaproteobacteria</taxon>
        <taxon>Rhodospirillales</taxon>
        <taxon>Rhodovibrionaceae</taxon>
        <taxon>Aquibaculum</taxon>
    </lineage>
</organism>
<dbReference type="PANTHER" id="PTHR33751">
    <property type="entry name" value="CBB3-TYPE CYTOCHROME C OXIDASE SUBUNIT FIXP"/>
    <property type="match status" value="1"/>
</dbReference>
<accession>A0ABT5YHQ1</accession>
<keyword evidence="13 19" id="KW-0249">Electron transport</keyword>
<keyword evidence="8 19" id="KW-0679">Respiratory chain</keyword>
<dbReference type="InterPro" id="IPR038414">
    <property type="entry name" value="CcoP_N_sf"/>
</dbReference>
<keyword evidence="7 19" id="KW-0349">Heme</keyword>
<evidence type="ECO:0000256" key="5">
    <source>
        <dbReference type="ARBA" id="ARBA00022475"/>
    </source>
</evidence>
<comment type="pathway">
    <text evidence="2 19">Energy metabolism; oxidative phosphorylation.</text>
</comment>
<keyword evidence="15 19" id="KW-0560">Oxidoreductase</keyword>
<evidence type="ECO:0000256" key="7">
    <source>
        <dbReference type="ARBA" id="ARBA00022617"/>
    </source>
</evidence>
<evidence type="ECO:0000256" key="3">
    <source>
        <dbReference type="ARBA" id="ARBA00006113"/>
    </source>
</evidence>
<evidence type="ECO:0000256" key="1">
    <source>
        <dbReference type="ARBA" id="ARBA00004533"/>
    </source>
</evidence>
<evidence type="ECO:0000256" key="9">
    <source>
        <dbReference type="ARBA" id="ARBA00022692"/>
    </source>
</evidence>
<feature type="domain" description="Cytochrome c" evidence="21">
    <location>
        <begin position="108"/>
        <end position="197"/>
    </location>
</feature>
<keyword evidence="11" id="KW-0677">Repeat</keyword>
<evidence type="ECO:0000256" key="8">
    <source>
        <dbReference type="ARBA" id="ARBA00022660"/>
    </source>
</evidence>
<dbReference type="SUPFAM" id="SSF46626">
    <property type="entry name" value="Cytochrome c"/>
    <property type="match status" value="2"/>
</dbReference>
<dbReference type="PIRSF" id="PIRSF000006">
    <property type="entry name" value="Cbb3-Cox_fixP"/>
    <property type="match status" value="1"/>
</dbReference>
<dbReference type="Gene3D" id="1.10.760.10">
    <property type="entry name" value="Cytochrome c-like domain"/>
    <property type="match status" value="2"/>
</dbReference>
<protein>
    <recommendedName>
        <fullName evidence="19">Cbb3-type cytochrome c oxidase subunit</fullName>
    </recommendedName>
</protein>
<keyword evidence="9 20" id="KW-0812">Transmembrane</keyword>
<evidence type="ECO:0000256" key="19">
    <source>
        <dbReference type="PIRNR" id="PIRNR000006"/>
    </source>
</evidence>
<evidence type="ECO:0000256" key="16">
    <source>
        <dbReference type="ARBA" id="ARBA00023004"/>
    </source>
</evidence>
<evidence type="ECO:0000259" key="21">
    <source>
        <dbReference type="PROSITE" id="PS51007"/>
    </source>
</evidence>
<evidence type="ECO:0000256" key="12">
    <source>
        <dbReference type="ARBA" id="ARBA00022781"/>
    </source>
</evidence>
<evidence type="ECO:0000256" key="13">
    <source>
        <dbReference type="ARBA" id="ARBA00022982"/>
    </source>
</evidence>
<evidence type="ECO:0000256" key="4">
    <source>
        <dbReference type="ARBA" id="ARBA00022448"/>
    </source>
</evidence>
<feature type="transmembrane region" description="Helical" evidence="20">
    <location>
        <begin position="33"/>
        <end position="50"/>
    </location>
</feature>
<evidence type="ECO:0000256" key="15">
    <source>
        <dbReference type="ARBA" id="ARBA00023002"/>
    </source>
</evidence>
<comment type="similarity">
    <text evidence="3 19">Belongs to the CcoP / FixP family.</text>
</comment>
<evidence type="ECO:0000256" key="14">
    <source>
        <dbReference type="ARBA" id="ARBA00022989"/>
    </source>
</evidence>
<name>A0ABT5YHQ1_9PROT</name>
<dbReference type="Pfam" id="PF13442">
    <property type="entry name" value="Cytochrome_CBB3"/>
    <property type="match status" value="1"/>
</dbReference>
<feature type="domain" description="Cytochrome c" evidence="21">
    <location>
        <begin position="206"/>
        <end position="287"/>
    </location>
</feature>
<keyword evidence="5 19" id="KW-1003">Cell membrane</keyword>
<proteinExistence type="inferred from homology"/>
<keyword evidence="23" id="KW-1185">Reference proteome</keyword>
<dbReference type="InterPro" id="IPR004678">
    <property type="entry name" value="Cyt_c_oxidase_cbb3_su3"/>
</dbReference>
<evidence type="ECO:0000313" key="22">
    <source>
        <dbReference type="EMBL" id="MDF2094447.1"/>
    </source>
</evidence>
<evidence type="ECO:0000256" key="17">
    <source>
        <dbReference type="ARBA" id="ARBA00023065"/>
    </source>
</evidence>
<keyword evidence="12 19" id="KW-0375">Hydrogen ion transport</keyword>
<evidence type="ECO:0000313" key="23">
    <source>
        <dbReference type="Proteomes" id="UP001215503"/>
    </source>
</evidence>
<dbReference type="RefSeq" id="WP_275818965.1">
    <property type="nucleotide sequence ID" value="NZ_JARHUD010000001.1"/>
</dbReference>
<evidence type="ECO:0000256" key="18">
    <source>
        <dbReference type="ARBA" id="ARBA00023136"/>
    </source>
</evidence>
<evidence type="ECO:0000256" key="2">
    <source>
        <dbReference type="ARBA" id="ARBA00004673"/>
    </source>
</evidence>
<dbReference type="InterPro" id="IPR050597">
    <property type="entry name" value="Cytochrome_c_Oxidase_Subunit"/>
</dbReference>
<reference evidence="22 23" key="1">
    <citation type="submission" date="2023-03" db="EMBL/GenBank/DDBJ databases">
        <title>Fodinicurvata sp. CAU 1616 isolated from sea sendiment.</title>
        <authorList>
            <person name="Kim W."/>
        </authorList>
    </citation>
    <scope>NUCLEOTIDE SEQUENCE [LARGE SCALE GENOMIC DNA]</scope>
    <source>
        <strain evidence="22 23">CAU 1616</strain>
    </source>
</reference>
<comment type="function">
    <text evidence="19">C-type cytochrome. Part of the cbb3-type cytochrome c oxidase complex.</text>
</comment>
<comment type="cofactor">
    <cofactor evidence="19">
        <name>heme c</name>
        <dbReference type="ChEBI" id="CHEBI:61717"/>
    </cofactor>
    <text evidence="19">Binds 2 heme C groups per subunit.</text>
</comment>
<dbReference type="InterPro" id="IPR036909">
    <property type="entry name" value="Cyt_c-like_dom_sf"/>
</dbReference>
<keyword evidence="6 19" id="KW-0997">Cell inner membrane</keyword>
<comment type="caution">
    <text evidence="22">The sequence shown here is derived from an EMBL/GenBank/DDBJ whole genome shotgun (WGS) entry which is preliminary data.</text>
</comment>
<dbReference type="Pfam" id="PF14715">
    <property type="entry name" value="FixP_N"/>
    <property type="match status" value="1"/>
</dbReference>
<evidence type="ECO:0000256" key="6">
    <source>
        <dbReference type="ARBA" id="ARBA00022519"/>
    </source>
</evidence>
<sequence>MSVGERDPHTGHMTTGHDWNGIKELNTPVPKPVLLFLAATVIFSLVYWVLMPAWPLGVSYTKGLLGIDQRTTVETRLSEAAQARANWSEALAEQDFGQIAEDDTLMAIVRHSGSTLFGDNCAVCHGDRGEGGPGYPALTDGSWLWGGEADDIWETLRVGVNAEHSETRIAEMLAFGRDGILDRQTVLDTVSYVQSLSGAMDGLDPDAVTRGEEAFAMNCSACHGESGQGDATMGAPDLTDDFWIYGGDRNAIYQSIFHGRRGHMPQWETRLSPVERKILTLYVRDLGEQAR</sequence>
<evidence type="ECO:0000256" key="11">
    <source>
        <dbReference type="ARBA" id="ARBA00022737"/>
    </source>
</evidence>
<gene>
    <name evidence="22" type="primary">ccoP</name>
    <name evidence="22" type="ORF">P2G67_00490</name>
</gene>
<evidence type="ECO:0000256" key="10">
    <source>
        <dbReference type="ARBA" id="ARBA00022723"/>
    </source>
</evidence>
<dbReference type="NCBIfam" id="TIGR00782">
    <property type="entry name" value="ccoP"/>
    <property type="match status" value="1"/>
</dbReference>
<keyword evidence="10 19" id="KW-0479">Metal-binding</keyword>
<dbReference type="InterPro" id="IPR009056">
    <property type="entry name" value="Cyt_c-like_dom"/>
</dbReference>
<comment type="subunit">
    <text evidence="19">Component of the cbb3-type cytochrome c oxidase.</text>
</comment>
<dbReference type="InterPro" id="IPR032858">
    <property type="entry name" value="CcoP_N"/>
</dbReference>
<comment type="subcellular location">
    <subcellularLocation>
        <location evidence="1 19">Cell inner membrane</location>
    </subcellularLocation>
</comment>
<dbReference type="Proteomes" id="UP001215503">
    <property type="component" value="Unassembled WGS sequence"/>
</dbReference>
<dbReference type="EMBL" id="JARHUD010000001">
    <property type="protein sequence ID" value="MDF2094447.1"/>
    <property type="molecule type" value="Genomic_DNA"/>
</dbReference>
<dbReference type="Gene3D" id="6.10.280.130">
    <property type="match status" value="1"/>
</dbReference>
<dbReference type="PROSITE" id="PS51007">
    <property type="entry name" value="CYTC"/>
    <property type="match status" value="2"/>
</dbReference>
<dbReference type="PANTHER" id="PTHR33751:SF1">
    <property type="entry name" value="CBB3-TYPE CYTOCHROME C OXIDASE SUBUNIT FIXP"/>
    <property type="match status" value="1"/>
</dbReference>
<keyword evidence="17 19" id="KW-0406">Ion transport</keyword>
<keyword evidence="4 19" id="KW-0813">Transport</keyword>
<keyword evidence="14 20" id="KW-1133">Transmembrane helix</keyword>
<keyword evidence="18 19" id="KW-0472">Membrane</keyword>
<keyword evidence="16 19" id="KW-0408">Iron</keyword>